<keyword evidence="5" id="KW-1185">Reference proteome</keyword>
<reference evidence="4" key="2">
    <citation type="submission" date="2023-06" db="EMBL/GenBank/DDBJ databases">
        <authorList>
            <consortium name="Lawrence Berkeley National Laboratory"/>
            <person name="Haridas S."/>
            <person name="Hensen N."/>
            <person name="Bonometti L."/>
            <person name="Westerberg I."/>
            <person name="Brannstrom I.O."/>
            <person name="Guillou S."/>
            <person name="Cros-Aarteil S."/>
            <person name="Calhoun S."/>
            <person name="Kuo A."/>
            <person name="Mondo S."/>
            <person name="Pangilinan J."/>
            <person name="Riley R."/>
            <person name="LaButti K."/>
            <person name="Andreopoulos B."/>
            <person name="Lipzen A."/>
            <person name="Chen C."/>
            <person name="Yanf M."/>
            <person name="Daum C."/>
            <person name="Ng V."/>
            <person name="Clum A."/>
            <person name="Steindorff A."/>
            <person name="Ohm R."/>
            <person name="Martin F."/>
            <person name="Silar P."/>
            <person name="Natvig D."/>
            <person name="Lalanne C."/>
            <person name="Gautier V."/>
            <person name="Ament-velasquez S.L."/>
            <person name="Kruys A."/>
            <person name="Hutchinson M.I."/>
            <person name="Powell A.J."/>
            <person name="Barry K."/>
            <person name="Miller A.N."/>
            <person name="Grigoriev I.V."/>
            <person name="Debuchy R."/>
            <person name="Gladieux P."/>
            <person name="Thoren M.H."/>
            <person name="Johannesson H."/>
        </authorList>
    </citation>
    <scope>NUCLEOTIDE SEQUENCE</scope>
    <source>
        <strain evidence="4">CBS 232.78</strain>
    </source>
</reference>
<comment type="caution">
    <text evidence="4">The sequence shown here is derived from an EMBL/GenBank/DDBJ whole genome shotgun (WGS) entry which is preliminary data.</text>
</comment>
<dbReference type="Gene3D" id="3.40.50.720">
    <property type="entry name" value="NAD(P)-binding Rossmann-like Domain"/>
    <property type="match status" value="1"/>
</dbReference>
<feature type="domain" description="NmrA-like" evidence="3">
    <location>
        <begin position="4"/>
        <end position="238"/>
    </location>
</feature>
<organism evidence="4 5">
    <name type="scientific">Podospora didyma</name>
    <dbReference type="NCBI Taxonomy" id="330526"/>
    <lineage>
        <taxon>Eukaryota</taxon>
        <taxon>Fungi</taxon>
        <taxon>Dikarya</taxon>
        <taxon>Ascomycota</taxon>
        <taxon>Pezizomycotina</taxon>
        <taxon>Sordariomycetes</taxon>
        <taxon>Sordariomycetidae</taxon>
        <taxon>Sordariales</taxon>
        <taxon>Podosporaceae</taxon>
        <taxon>Podospora</taxon>
    </lineage>
</organism>
<dbReference type="EMBL" id="JAULSW010000008">
    <property type="protein sequence ID" value="KAK3372537.1"/>
    <property type="molecule type" value="Genomic_DNA"/>
</dbReference>
<accession>A0AAE0N6F6</accession>
<evidence type="ECO:0000313" key="4">
    <source>
        <dbReference type="EMBL" id="KAK3372537.1"/>
    </source>
</evidence>
<dbReference type="InterPro" id="IPR008030">
    <property type="entry name" value="NmrA-like"/>
</dbReference>
<protein>
    <recommendedName>
        <fullName evidence="3">NmrA-like domain-containing protein</fullName>
    </recommendedName>
</protein>
<dbReference type="GO" id="GO:0016491">
    <property type="term" value="F:oxidoreductase activity"/>
    <property type="evidence" value="ECO:0007669"/>
    <property type="project" value="UniProtKB-KW"/>
</dbReference>
<dbReference type="InterPro" id="IPR045312">
    <property type="entry name" value="PCBER-like"/>
</dbReference>
<evidence type="ECO:0000256" key="2">
    <source>
        <dbReference type="ARBA" id="ARBA00023002"/>
    </source>
</evidence>
<dbReference type="PANTHER" id="PTHR47706:SF6">
    <property type="entry name" value="NMRA-LIKE FAMILY PROTEIN (AFU_ORTHOLOGUE AFUA_6G00280)"/>
    <property type="match status" value="1"/>
</dbReference>
<dbReference type="Pfam" id="PF05368">
    <property type="entry name" value="NmrA"/>
    <property type="match status" value="1"/>
</dbReference>
<reference evidence="4" key="1">
    <citation type="journal article" date="2023" name="Mol. Phylogenet. Evol.">
        <title>Genome-scale phylogeny and comparative genomics of the fungal order Sordariales.</title>
        <authorList>
            <person name="Hensen N."/>
            <person name="Bonometti L."/>
            <person name="Westerberg I."/>
            <person name="Brannstrom I.O."/>
            <person name="Guillou S."/>
            <person name="Cros-Aarteil S."/>
            <person name="Calhoun S."/>
            <person name="Haridas S."/>
            <person name="Kuo A."/>
            <person name="Mondo S."/>
            <person name="Pangilinan J."/>
            <person name="Riley R."/>
            <person name="LaButti K."/>
            <person name="Andreopoulos B."/>
            <person name="Lipzen A."/>
            <person name="Chen C."/>
            <person name="Yan M."/>
            <person name="Daum C."/>
            <person name="Ng V."/>
            <person name="Clum A."/>
            <person name="Steindorff A."/>
            <person name="Ohm R.A."/>
            <person name="Martin F."/>
            <person name="Silar P."/>
            <person name="Natvig D.O."/>
            <person name="Lalanne C."/>
            <person name="Gautier V."/>
            <person name="Ament-Velasquez S.L."/>
            <person name="Kruys A."/>
            <person name="Hutchinson M.I."/>
            <person name="Powell A.J."/>
            <person name="Barry K."/>
            <person name="Miller A.N."/>
            <person name="Grigoriev I.V."/>
            <person name="Debuchy R."/>
            <person name="Gladieux P."/>
            <person name="Hiltunen Thoren M."/>
            <person name="Johannesson H."/>
        </authorList>
    </citation>
    <scope>NUCLEOTIDE SEQUENCE</scope>
    <source>
        <strain evidence="4">CBS 232.78</strain>
    </source>
</reference>
<dbReference type="AlphaFoldDB" id="A0AAE0N6F6"/>
<name>A0AAE0N6F6_9PEZI</name>
<dbReference type="InterPro" id="IPR051609">
    <property type="entry name" value="NmrA/Isoflavone_reductase-like"/>
</dbReference>
<dbReference type="InterPro" id="IPR036291">
    <property type="entry name" value="NAD(P)-bd_dom_sf"/>
</dbReference>
<dbReference type="Gene3D" id="3.90.25.10">
    <property type="entry name" value="UDP-galactose 4-epimerase, domain 1"/>
    <property type="match status" value="1"/>
</dbReference>
<evidence type="ECO:0000313" key="5">
    <source>
        <dbReference type="Proteomes" id="UP001285441"/>
    </source>
</evidence>
<evidence type="ECO:0000259" key="3">
    <source>
        <dbReference type="Pfam" id="PF05368"/>
    </source>
</evidence>
<evidence type="ECO:0000256" key="1">
    <source>
        <dbReference type="ARBA" id="ARBA00022857"/>
    </source>
</evidence>
<dbReference type="PANTHER" id="PTHR47706">
    <property type="entry name" value="NMRA-LIKE FAMILY PROTEIN"/>
    <property type="match status" value="1"/>
</dbReference>
<proteinExistence type="predicted"/>
<dbReference type="Proteomes" id="UP001285441">
    <property type="component" value="Unassembled WGS sequence"/>
</dbReference>
<gene>
    <name evidence="4" type="ORF">B0H63DRAFT_485159</name>
</gene>
<dbReference type="SUPFAM" id="SSF51735">
    <property type="entry name" value="NAD(P)-binding Rossmann-fold domains"/>
    <property type="match status" value="1"/>
</dbReference>
<dbReference type="CDD" id="cd05259">
    <property type="entry name" value="PCBER_SDR_a"/>
    <property type="match status" value="1"/>
</dbReference>
<keyword evidence="1" id="KW-0521">NADP</keyword>
<sequence>MPSILVVGAGELGTAVLAALSSHPQRRRGSNDTNKLAVLRRAETLNSPSPATQAELARFTSTFGATSETGDFVDSPIPDLVAVFKRYDVVIQCGGFGKPPGTQLRVTQAVLEARVKRYFPWQFGVDYDAIGQGSQQELFDEQLAVRNMLRGQKATEWTIVSTGMFMSFLFRAAEGGVVDVEKRAVTALGSWGNRVTVTTPEDIGTMVAELVYEPREDTGVVFISGETVEYGELADLLDRLYASGGGDDGKWKRELFDQDYLKKRLEEEAEDLALKYMSVFAAGVGVSWDLETTVNYQRGIRLTRLEEFVRENRRSLGLGE</sequence>
<keyword evidence="2" id="KW-0560">Oxidoreductase</keyword>